<keyword evidence="4" id="KW-1185">Reference proteome</keyword>
<evidence type="ECO:0000259" key="1">
    <source>
        <dbReference type="Pfam" id="PF01408"/>
    </source>
</evidence>
<dbReference type="EMBL" id="JACOPG010000001">
    <property type="protein sequence ID" value="MBC5685537.1"/>
    <property type="molecule type" value="Genomic_DNA"/>
</dbReference>
<dbReference type="Proteomes" id="UP000643810">
    <property type="component" value="Unassembled WGS sequence"/>
</dbReference>
<sequence>MKIGIIGSGRVGYSMGKYMQDHGIRVTGFYDRHRERALDAAQFTGTDSFDRIEDLVAASDTLFLTTSDGEIANVWDCIRHLSIQGKIICHFSGSLSSDQFQGIEKTRAYGLSIHPMLAFSDKYTSYKQLQNAFFTLEGHAQALAVMEPLLQKMGNPVQRIAPEQKALYHTAAATLSNQVVALLASGYEMLEACGFDTENARRASAALVRGNVENVIASGCVQALTGPIERGDLVTVEKHLQVIPAQGKEMYMALAREQIRLAKKKNPHRDYTDMECLLADEKRRRQNNEEYGRNI</sequence>
<evidence type="ECO:0000313" key="3">
    <source>
        <dbReference type="EMBL" id="MBC5685537.1"/>
    </source>
</evidence>
<dbReference type="PANTHER" id="PTHR40459">
    <property type="entry name" value="CONSERVED HYPOTHETICAL ALANINE AND LEUCINE RICH PROTEIN"/>
    <property type="match status" value="1"/>
</dbReference>
<dbReference type="InterPro" id="IPR000683">
    <property type="entry name" value="Gfo/Idh/MocA-like_OxRdtase_N"/>
</dbReference>
<evidence type="ECO:0000259" key="2">
    <source>
        <dbReference type="Pfam" id="PF10728"/>
    </source>
</evidence>
<dbReference type="Pfam" id="PF01408">
    <property type="entry name" value="GFO_IDH_MocA"/>
    <property type="match status" value="1"/>
</dbReference>
<evidence type="ECO:0000313" key="4">
    <source>
        <dbReference type="Proteomes" id="UP000643810"/>
    </source>
</evidence>
<dbReference type="InterPro" id="IPR036291">
    <property type="entry name" value="NAD(P)-bd_dom_sf"/>
</dbReference>
<reference evidence="3 4" key="1">
    <citation type="submission" date="2020-08" db="EMBL/GenBank/DDBJ databases">
        <title>Genome public.</title>
        <authorList>
            <person name="Liu C."/>
            <person name="Sun Q."/>
        </authorList>
    </citation>
    <scope>NUCLEOTIDE SEQUENCE [LARGE SCALE GENOMIC DNA]</scope>
    <source>
        <strain evidence="3 4">NSJ-9</strain>
    </source>
</reference>
<dbReference type="SUPFAM" id="SSF51735">
    <property type="entry name" value="NAD(P)-binding Rossmann-fold domains"/>
    <property type="match status" value="1"/>
</dbReference>
<name>A0ABR7GDM4_9FIRM</name>
<dbReference type="InterPro" id="IPR018931">
    <property type="entry name" value="DUF2520"/>
</dbReference>
<dbReference type="SUPFAM" id="SSF48179">
    <property type="entry name" value="6-phosphogluconate dehydrogenase C-terminal domain-like"/>
    <property type="match status" value="1"/>
</dbReference>
<dbReference type="Pfam" id="PF10728">
    <property type="entry name" value="DUF2520"/>
    <property type="match status" value="1"/>
</dbReference>
<dbReference type="PANTHER" id="PTHR40459:SF1">
    <property type="entry name" value="CONSERVED HYPOTHETICAL ALANINE AND LEUCINE RICH PROTEIN"/>
    <property type="match status" value="1"/>
</dbReference>
<comment type="caution">
    <text evidence="3">The sequence shown here is derived from an EMBL/GenBank/DDBJ whole genome shotgun (WGS) entry which is preliminary data.</text>
</comment>
<dbReference type="PROSITE" id="PS00065">
    <property type="entry name" value="D_2_HYDROXYACID_DH_1"/>
    <property type="match status" value="1"/>
</dbReference>
<gene>
    <name evidence="3" type="ORF">H8R94_02720</name>
</gene>
<organism evidence="3 4">
    <name type="scientific">Roseburia lenta</name>
    <dbReference type="NCBI Taxonomy" id="2763061"/>
    <lineage>
        <taxon>Bacteria</taxon>
        <taxon>Bacillati</taxon>
        <taxon>Bacillota</taxon>
        <taxon>Clostridia</taxon>
        <taxon>Lachnospirales</taxon>
        <taxon>Lachnospiraceae</taxon>
        <taxon>Roseburia</taxon>
    </lineage>
</organism>
<dbReference type="InterPro" id="IPR037108">
    <property type="entry name" value="TM1727-like_C_sf"/>
</dbReference>
<dbReference type="Gene3D" id="3.40.50.720">
    <property type="entry name" value="NAD(P)-binding Rossmann-like Domain"/>
    <property type="match status" value="1"/>
</dbReference>
<accession>A0ABR7GDM4</accession>
<dbReference type="InterPro" id="IPR008927">
    <property type="entry name" value="6-PGluconate_DH-like_C_sf"/>
</dbReference>
<feature type="domain" description="DUF2520" evidence="2">
    <location>
        <begin position="133"/>
        <end position="257"/>
    </location>
</feature>
<proteinExistence type="predicted"/>
<feature type="domain" description="Gfo/Idh/MocA-like oxidoreductase N-terminal" evidence="1">
    <location>
        <begin position="1"/>
        <end position="66"/>
    </location>
</feature>
<protein>
    <submittedName>
        <fullName evidence="3">DUF2520 domain-containing protein</fullName>
    </submittedName>
</protein>
<dbReference type="InterPro" id="IPR029752">
    <property type="entry name" value="D-isomer_DH_CS1"/>
</dbReference>
<dbReference type="Gene3D" id="1.10.1040.20">
    <property type="entry name" value="ProC-like, C-terminal domain"/>
    <property type="match status" value="1"/>
</dbReference>